<name>A0A3M2RTI5_9HYPO</name>
<evidence type="ECO:0000313" key="2">
    <source>
        <dbReference type="Proteomes" id="UP000277212"/>
    </source>
</evidence>
<gene>
    <name evidence="1" type="ORF">CDV36_011769</name>
</gene>
<dbReference type="AlphaFoldDB" id="A0A3M2RTI5"/>
<evidence type="ECO:0000313" key="1">
    <source>
        <dbReference type="EMBL" id="RMJ08623.1"/>
    </source>
</evidence>
<accession>A0A3M2RTI5</accession>
<sequence length="99" mass="11021">MPLWAIEMFDRPPRMPGTEDQQRKQNVGLMSNESTIGLVLELPTGGKPLSRPPTNQQASPLSNSLLLLVLVTASQLNKRLVPQPQPLGYPEEEFTELRS</sequence>
<dbReference type="Proteomes" id="UP000277212">
    <property type="component" value="Unassembled WGS sequence"/>
</dbReference>
<reference evidence="1 2" key="1">
    <citation type="submission" date="2017-06" db="EMBL/GenBank/DDBJ databases">
        <title>Comparative genomic analysis of Ambrosia Fusariam Clade fungi.</title>
        <authorList>
            <person name="Stajich J.E."/>
            <person name="Carrillo J."/>
            <person name="Kijimoto T."/>
            <person name="Eskalen A."/>
            <person name="O'Donnell K."/>
            <person name="Kasson M."/>
        </authorList>
    </citation>
    <scope>NUCLEOTIDE SEQUENCE [LARGE SCALE GENOMIC DNA]</scope>
    <source>
        <strain evidence="1">UCR3666</strain>
    </source>
</reference>
<proteinExistence type="predicted"/>
<dbReference type="EMBL" id="NKUJ01000278">
    <property type="protein sequence ID" value="RMJ08623.1"/>
    <property type="molecule type" value="Genomic_DNA"/>
</dbReference>
<comment type="caution">
    <text evidence="1">The sequence shown here is derived from an EMBL/GenBank/DDBJ whole genome shotgun (WGS) entry which is preliminary data.</text>
</comment>
<keyword evidence="2" id="KW-1185">Reference proteome</keyword>
<protein>
    <submittedName>
        <fullName evidence="1">Uncharacterized protein</fullName>
    </submittedName>
</protein>
<organism evidence="1 2">
    <name type="scientific">Fusarium kuroshium</name>
    <dbReference type="NCBI Taxonomy" id="2010991"/>
    <lineage>
        <taxon>Eukaryota</taxon>
        <taxon>Fungi</taxon>
        <taxon>Dikarya</taxon>
        <taxon>Ascomycota</taxon>
        <taxon>Pezizomycotina</taxon>
        <taxon>Sordariomycetes</taxon>
        <taxon>Hypocreomycetidae</taxon>
        <taxon>Hypocreales</taxon>
        <taxon>Nectriaceae</taxon>
        <taxon>Fusarium</taxon>
        <taxon>Fusarium solani species complex</taxon>
    </lineage>
</organism>